<comment type="caution">
    <text evidence="1">The sequence shown here is derived from an EMBL/GenBank/DDBJ whole genome shotgun (WGS) entry which is preliminary data.</text>
</comment>
<evidence type="ECO:0000313" key="2">
    <source>
        <dbReference type="Proteomes" id="UP000798662"/>
    </source>
</evidence>
<gene>
    <name evidence="1" type="ORF">I4F81_000292</name>
</gene>
<organism evidence="1 2">
    <name type="scientific">Pyropia yezoensis</name>
    <name type="common">Susabi-nori</name>
    <name type="synonym">Porphyra yezoensis</name>
    <dbReference type="NCBI Taxonomy" id="2788"/>
    <lineage>
        <taxon>Eukaryota</taxon>
        <taxon>Rhodophyta</taxon>
        <taxon>Bangiophyceae</taxon>
        <taxon>Bangiales</taxon>
        <taxon>Bangiaceae</taxon>
        <taxon>Pyropia</taxon>
    </lineage>
</organism>
<name>A0ACC3BIR5_PYRYE</name>
<proteinExistence type="predicted"/>
<protein>
    <submittedName>
        <fullName evidence="1">Uncharacterized protein</fullName>
    </submittedName>
</protein>
<keyword evidence="2" id="KW-1185">Reference proteome</keyword>
<evidence type="ECO:0000313" key="1">
    <source>
        <dbReference type="EMBL" id="KAK1857677.1"/>
    </source>
</evidence>
<dbReference type="Proteomes" id="UP000798662">
    <property type="component" value="Chromosome 1"/>
</dbReference>
<reference evidence="1" key="1">
    <citation type="submission" date="2019-11" db="EMBL/GenBank/DDBJ databases">
        <title>Nori genome reveals adaptations in red seaweeds to the harsh intertidal environment.</title>
        <authorList>
            <person name="Wang D."/>
            <person name="Mao Y."/>
        </authorList>
    </citation>
    <scope>NUCLEOTIDE SEQUENCE</scope>
    <source>
        <tissue evidence="1">Gametophyte</tissue>
    </source>
</reference>
<dbReference type="EMBL" id="CM020618">
    <property type="protein sequence ID" value="KAK1857677.1"/>
    <property type="molecule type" value="Genomic_DNA"/>
</dbReference>
<accession>A0ACC3BIR5</accession>
<sequence length="383" mass="40888">MVSTKWMAVGLTAAAAVAQVAAAPGDVGTTIAGYKFVEEVSQQARIDLDVRAVENAKSNYAFARTVYTKGSNSEAEEGGKRTLQGFSTEYASPGIARTEPLAIMSKVFWGDWDYANKHLLAALGGFNSAKYGLYGSGALAKTAAARQQIIKKVIKFSLIPQYVQRELAKTMTDYKKGLESAAEHWDEAWAFYAGSLENGSGNGYSAYILAEKRSANFGTKAGGRSRVNQRFLAAMKKGQGQVSKPGQVGALLQTVKCIRGLMVVPAIQGCLRYSYKVSDPAVSSAANLAKESAEAWAFCAAALPGLASVDRAAAGRVRFQTFLGGNKRVNWPIVRAAFGAKNLNKMGVRCSDVGALNVEYPQSQHSVCKDGKLSNPNQGTNFC</sequence>